<feature type="compositionally biased region" description="Polar residues" evidence="7">
    <location>
        <begin position="10"/>
        <end position="24"/>
    </location>
</feature>
<sequence>MSENVMPESATFSSNMGENRNVPPSNLVPRTPPVGFQQPQRPQFDNQPPRSPQPRFPPNSSPRFAARAPEFQQRPPFPPPQQQQQQLNQDPRIRFPTQSPILQRPPAFGPSGGRPPGPIGQRPGSATIRPLLPQDPSYKPQNADPKGNLNGDIPKPPNLNTVTNNPRESVDKMEEKLNRRNEELKNQTPVKQDDGIFIQNSEKELATNVNKIREGIAERSYQRQQSLNPTPENRKADESRKELHKSMSLVQEPDDALSNQNQKSNNHSSRNSTRTEIKDHFSPSKQQEDRKNDSDSLQSKNDSQKLSEVLIKEPKQPEDPSTEVPKTMPLKEEHKKSMDDLKSSQQPDKSKIIHQTSVEVKDKTRPQSGAVIESLKKNENISDTEEFFKRKDEHKPASREDNETYRRKDDHFRPPSRGDTTDSSKRKDDLLIKQKDDPKGTHNKLTSELSKQKEDSRPSSRSSEEPPKKGNVTRPSSRPSSRLSTAAEEKGKLPTGKGSEGFSPEKKTKIEITVPSPERNQTKHKPTIEKYEKHVAQRPTSLRRSDSYKNSMGSTNLLKPDGDNDSGVDESTQGNDTRNTDNHHKSNKKSSKIPSPKASSTPTKEKSIVKGSKSPSLKSPGDVSGATTPGGSEKKKVPMNKVQVGSAPSPNLKEVKSKIGSLSNASYKPGGGQVKIENRKLNFEAKPKIAAKNEAYVPHGGEKKIISQKLQWNAKSKIGSLENATHKPKGGDKKIESVKLDFKEKAKPKVGSKDNMKYVPGGGDIKKKEDVNIENKKLDIKAQSKVGSLDNVKHRPGGGEKKIFDDKDYIRQMSGNSLTTSLTNSQTSSQADVREPTSDENLNKHH</sequence>
<dbReference type="GeneID" id="108734706"/>
<name>A0A1W4WP30_AGRPL</name>
<dbReference type="STRING" id="224129.A0A1W4WP30"/>
<feature type="compositionally biased region" description="Basic and acidic residues" evidence="7">
    <location>
        <begin position="764"/>
        <end position="782"/>
    </location>
</feature>
<dbReference type="PROSITE" id="PS51491">
    <property type="entry name" value="TAU_MAP_2"/>
    <property type="match status" value="4"/>
</dbReference>
<feature type="compositionally biased region" description="Polar residues" evidence="7">
    <location>
        <begin position="158"/>
        <end position="167"/>
    </location>
</feature>
<dbReference type="OrthoDB" id="9378527at2759"/>
<comment type="subcellular location">
    <subcellularLocation>
        <location evidence="1 6">Cytoplasm</location>
        <location evidence="1 6">Cytoskeleton</location>
    </subcellularLocation>
</comment>
<feature type="compositionally biased region" description="Basic and acidic residues" evidence="7">
    <location>
        <begin position="201"/>
        <end position="221"/>
    </location>
</feature>
<dbReference type="AlphaFoldDB" id="A0A1W4WP30"/>
<feature type="compositionally biased region" description="Basic and acidic residues" evidence="7">
    <location>
        <begin position="374"/>
        <end position="413"/>
    </location>
</feature>
<feature type="compositionally biased region" description="Low complexity" evidence="7">
    <location>
        <begin position="610"/>
        <end position="621"/>
    </location>
</feature>
<evidence type="ECO:0000313" key="9">
    <source>
        <dbReference type="RefSeq" id="XP_018321858.1"/>
    </source>
</evidence>
<reference evidence="9" key="1">
    <citation type="submission" date="2025-08" db="UniProtKB">
        <authorList>
            <consortium name="RefSeq"/>
        </authorList>
    </citation>
    <scope>IDENTIFICATION</scope>
    <source>
        <tissue evidence="9">Entire body</tissue>
    </source>
</reference>
<dbReference type="InParanoid" id="A0A1W4WP30"/>
<feature type="compositionally biased region" description="Basic and acidic residues" evidence="7">
    <location>
        <begin position="273"/>
        <end position="294"/>
    </location>
</feature>
<dbReference type="GO" id="GO:0008017">
    <property type="term" value="F:microtubule binding"/>
    <property type="evidence" value="ECO:0007669"/>
    <property type="project" value="InterPro"/>
</dbReference>
<keyword evidence="5 6" id="KW-0206">Cytoskeleton</keyword>
<dbReference type="PROSITE" id="PS00229">
    <property type="entry name" value="TAU_MAP_1"/>
    <property type="match status" value="1"/>
</dbReference>
<feature type="region of interest" description="Disordered" evidence="7">
    <location>
        <begin position="1"/>
        <end position="654"/>
    </location>
</feature>
<keyword evidence="6" id="KW-0493">Microtubule</keyword>
<evidence type="ECO:0000256" key="4">
    <source>
        <dbReference type="ARBA" id="ARBA00022737"/>
    </source>
</evidence>
<dbReference type="InterPro" id="IPR027324">
    <property type="entry name" value="MAP2/MAP4/Tau"/>
</dbReference>
<feature type="compositionally biased region" description="Basic and acidic residues" evidence="7">
    <location>
        <begin position="302"/>
        <end position="318"/>
    </location>
</feature>
<feature type="compositionally biased region" description="Basic and acidic residues" evidence="7">
    <location>
        <begin position="832"/>
        <end position="846"/>
    </location>
</feature>
<dbReference type="GO" id="GO:0031175">
    <property type="term" value="P:neuron projection development"/>
    <property type="evidence" value="ECO:0007669"/>
    <property type="project" value="TreeGrafter"/>
</dbReference>
<feature type="compositionally biased region" description="Basic and acidic residues" evidence="7">
    <location>
        <begin position="526"/>
        <end position="535"/>
    </location>
</feature>
<evidence type="ECO:0000256" key="3">
    <source>
        <dbReference type="ARBA" id="ARBA00022553"/>
    </source>
</evidence>
<dbReference type="GO" id="GO:0005874">
    <property type="term" value="C:microtubule"/>
    <property type="evidence" value="ECO:0007669"/>
    <property type="project" value="UniProtKB-KW"/>
</dbReference>
<evidence type="ECO:0000313" key="8">
    <source>
        <dbReference type="Proteomes" id="UP000192223"/>
    </source>
</evidence>
<feature type="compositionally biased region" description="Low complexity" evidence="7">
    <location>
        <begin position="592"/>
        <end position="602"/>
    </location>
</feature>
<dbReference type="RefSeq" id="XP_018321858.1">
    <property type="nucleotide sequence ID" value="XM_018466356.2"/>
</dbReference>
<evidence type="ECO:0000256" key="2">
    <source>
        <dbReference type="ARBA" id="ARBA00022490"/>
    </source>
</evidence>
<keyword evidence="3" id="KW-0597">Phosphoprotein</keyword>
<dbReference type="GO" id="GO:0000226">
    <property type="term" value="P:microtubule cytoskeleton organization"/>
    <property type="evidence" value="ECO:0007669"/>
    <property type="project" value="TreeGrafter"/>
</dbReference>
<keyword evidence="2 6" id="KW-0963">Cytoplasm</keyword>
<dbReference type="InterPro" id="IPR001084">
    <property type="entry name" value="MAP_tubulin-bd_rpt"/>
</dbReference>
<feature type="compositionally biased region" description="Basic and acidic residues" evidence="7">
    <location>
        <begin position="168"/>
        <end position="185"/>
    </location>
</feature>
<dbReference type="KEGG" id="apln:108734706"/>
<evidence type="ECO:0000256" key="6">
    <source>
        <dbReference type="RuleBase" id="RU000686"/>
    </source>
</evidence>
<feature type="compositionally biased region" description="Basic and acidic residues" evidence="7">
    <location>
        <begin position="791"/>
        <end position="810"/>
    </location>
</feature>
<feature type="compositionally biased region" description="Pro residues" evidence="7">
    <location>
        <begin position="49"/>
        <end position="60"/>
    </location>
</feature>
<keyword evidence="4" id="KW-0677">Repeat</keyword>
<accession>A0A1W4WP30</accession>
<feature type="compositionally biased region" description="Low complexity" evidence="7">
    <location>
        <begin position="258"/>
        <end position="272"/>
    </location>
</feature>
<dbReference type="PANTHER" id="PTHR11501:SF18">
    <property type="entry name" value="MICROTUBULE-ASSOCIATED PROTEIN"/>
    <property type="match status" value="1"/>
</dbReference>
<keyword evidence="8" id="KW-1185">Reference proteome</keyword>
<feature type="compositionally biased region" description="Basic and acidic residues" evidence="7">
    <location>
        <begin position="232"/>
        <end position="245"/>
    </location>
</feature>
<organism evidence="8 9">
    <name type="scientific">Agrilus planipennis</name>
    <name type="common">Emerald ash borer</name>
    <name type="synonym">Agrilus marcopoli</name>
    <dbReference type="NCBI Taxonomy" id="224129"/>
    <lineage>
        <taxon>Eukaryota</taxon>
        <taxon>Metazoa</taxon>
        <taxon>Ecdysozoa</taxon>
        <taxon>Arthropoda</taxon>
        <taxon>Hexapoda</taxon>
        <taxon>Insecta</taxon>
        <taxon>Pterygota</taxon>
        <taxon>Neoptera</taxon>
        <taxon>Endopterygota</taxon>
        <taxon>Coleoptera</taxon>
        <taxon>Polyphaga</taxon>
        <taxon>Elateriformia</taxon>
        <taxon>Buprestoidea</taxon>
        <taxon>Buprestidae</taxon>
        <taxon>Agrilinae</taxon>
        <taxon>Agrilus</taxon>
    </lineage>
</organism>
<dbReference type="Proteomes" id="UP000192223">
    <property type="component" value="Unplaced"/>
</dbReference>
<feature type="compositionally biased region" description="Polar residues" evidence="7">
    <location>
        <begin position="222"/>
        <end position="231"/>
    </location>
</feature>
<evidence type="ECO:0000256" key="7">
    <source>
        <dbReference type="SAM" id="MobiDB-lite"/>
    </source>
</evidence>
<feature type="compositionally biased region" description="Polar residues" evidence="7">
    <location>
        <begin position="538"/>
        <end position="557"/>
    </location>
</feature>
<dbReference type="Pfam" id="PF00418">
    <property type="entry name" value="Tubulin-binding"/>
    <property type="match status" value="4"/>
</dbReference>
<proteinExistence type="predicted"/>
<gene>
    <name evidence="9" type="primary">LOC108734706</name>
</gene>
<feature type="compositionally biased region" description="Polar residues" evidence="7">
    <location>
        <begin position="343"/>
        <end position="358"/>
    </location>
</feature>
<feature type="compositionally biased region" description="Basic and acidic residues" evidence="7">
    <location>
        <begin position="450"/>
        <end position="468"/>
    </location>
</feature>
<dbReference type="PANTHER" id="PTHR11501">
    <property type="entry name" value="MICROTUBULE-ASSOCIATED PROTEIN"/>
    <property type="match status" value="1"/>
</dbReference>
<protein>
    <recommendedName>
        <fullName evidence="6">Microtubule-associated protein</fullName>
    </recommendedName>
</protein>
<feature type="compositionally biased region" description="Basic and acidic residues" evidence="7">
    <location>
        <begin position="746"/>
        <end position="756"/>
    </location>
</feature>
<feature type="compositionally biased region" description="Low complexity" evidence="7">
    <location>
        <begin position="816"/>
        <end position="830"/>
    </location>
</feature>
<evidence type="ECO:0000256" key="5">
    <source>
        <dbReference type="ARBA" id="ARBA00023212"/>
    </source>
</evidence>
<feature type="compositionally biased region" description="Basic and acidic residues" evidence="7">
    <location>
        <begin position="419"/>
        <end position="440"/>
    </location>
</feature>
<feature type="compositionally biased region" description="Low complexity" evidence="7">
    <location>
        <begin position="474"/>
        <end position="484"/>
    </location>
</feature>
<dbReference type="GO" id="GO:0043005">
    <property type="term" value="C:neuron projection"/>
    <property type="evidence" value="ECO:0007669"/>
    <property type="project" value="TreeGrafter"/>
</dbReference>
<feature type="region of interest" description="Disordered" evidence="7">
    <location>
        <begin position="746"/>
        <end position="846"/>
    </location>
</feature>
<feature type="compositionally biased region" description="Basic and acidic residues" evidence="7">
    <location>
        <begin position="329"/>
        <end position="342"/>
    </location>
</feature>
<evidence type="ECO:0000256" key="1">
    <source>
        <dbReference type="ARBA" id="ARBA00004245"/>
    </source>
</evidence>